<evidence type="ECO:0000313" key="2">
    <source>
        <dbReference type="Proteomes" id="UP000077857"/>
    </source>
</evidence>
<protein>
    <submittedName>
        <fullName evidence="1">Uncharacterized protein</fullName>
    </submittedName>
</protein>
<comment type="caution">
    <text evidence="1">The sequence shown here is derived from an EMBL/GenBank/DDBJ whole genome shotgun (WGS) entry which is preliminary data.</text>
</comment>
<dbReference type="AlphaFoldDB" id="A0A177NJT6"/>
<accession>A0A177NJT6</accession>
<dbReference type="Proteomes" id="UP000077857">
    <property type="component" value="Unassembled WGS sequence"/>
</dbReference>
<name>A0A177NJT6_9GAMM</name>
<reference evidence="1 2" key="1">
    <citation type="submission" date="2016-03" db="EMBL/GenBank/DDBJ databases">
        <authorList>
            <person name="Ploux O."/>
        </authorList>
    </citation>
    <scope>NUCLEOTIDE SEQUENCE [LARGE SCALE GENOMIC DNA]</scope>
    <source>
        <strain evidence="1 2">R-45378</strain>
    </source>
</reference>
<sequence>MKKEYRSRLMVSVHETAEGLHEAGVMDKRTMRKFDELCLTPIRGCQIGAHIDLVSVRTEK</sequence>
<gene>
    <name evidence="1" type="ORF">A1507_09800</name>
</gene>
<dbReference type="EMBL" id="LUUJ01000060">
    <property type="protein sequence ID" value="OAI18257.1"/>
    <property type="molecule type" value="Genomic_DNA"/>
</dbReference>
<evidence type="ECO:0000313" key="1">
    <source>
        <dbReference type="EMBL" id="OAI18257.1"/>
    </source>
</evidence>
<organism evidence="1 2">
    <name type="scientific">Methylomonas koyamae</name>
    <dbReference type="NCBI Taxonomy" id="702114"/>
    <lineage>
        <taxon>Bacteria</taxon>
        <taxon>Pseudomonadati</taxon>
        <taxon>Pseudomonadota</taxon>
        <taxon>Gammaproteobacteria</taxon>
        <taxon>Methylococcales</taxon>
        <taxon>Methylococcaceae</taxon>
        <taxon>Methylomonas</taxon>
    </lineage>
</organism>
<proteinExistence type="predicted"/>